<dbReference type="PRINTS" id="PR00959">
    <property type="entry name" value="MEVGALKINASE"/>
</dbReference>
<dbReference type="Pfam" id="PF00288">
    <property type="entry name" value="GHMP_kinases_N"/>
    <property type="match status" value="1"/>
</dbReference>
<feature type="domain" description="Galactokinase N-terminal" evidence="6">
    <location>
        <begin position="43"/>
        <end position="91"/>
    </location>
</feature>
<dbReference type="Gene3D" id="3.30.70.890">
    <property type="entry name" value="GHMP kinase, C-terminal domain"/>
    <property type="match status" value="1"/>
</dbReference>
<name>A0ABT2SSZ0_9FIRM</name>
<gene>
    <name evidence="7" type="ORF">OCV55_04550</name>
</gene>
<dbReference type="InterPro" id="IPR019539">
    <property type="entry name" value="GalKase_N"/>
</dbReference>
<protein>
    <submittedName>
        <fullName evidence="7">Galactokinase</fullName>
    </submittedName>
</protein>
<evidence type="ECO:0000256" key="4">
    <source>
        <dbReference type="ARBA" id="ARBA00022840"/>
    </source>
</evidence>
<dbReference type="PIRSF" id="PIRSF000530">
    <property type="entry name" value="Galactokinase"/>
    <property type="match status" value="1"/>
</dbReference>
<evidence type="ECO:0000256" key="2">
    <source>
        <dbReference type="ARBA" id="ARBA00022741"/>
    </source>
</evidence>
<evidence type="ECO:0000313" key="8">
    <source>
        <dbReference type="Proteomes" id="UP001208364"/>
    </source>
</evidence>
<dbReference type="InterPro" id="IPR014721">
    <property type="entry name" value="Ribsml_uS5_D2-typ_fold_subgr"/>
</dbReference>
<feature type="domain" description="GHMP kinase N-terminal" evidence="5">
    <location>
        <begin position="126"/>
        <end position="213"/>
    </location>
</feature>
<evidence type="ECO:0000256" key="3">
    <source>
        <dbReference type="ARBA" id="ARBA00022777"/>
    </source>
</evidence>
<evidence type="ECO:0000259" key="6">
    <source>
        <dbReference type="Pfam" id="PF10509"/>
    </source>
</evidence>
<keyword evidence="4" id="KW-0067">ATP-binding</keyword>
<dbReference type="EMBL" id="JAOQJR010000003">
    <property type="protein sequence ID" value="MCU6737948.1"/>
    <property type="molecule type" value="Genomic_DNA"/>
</dbReference>
<dbReference type="InterPro" id="IPR036554">
    <property type="entry name" value="GHMP_kinase_C_sf"/>
</dbReference>
<dbReference type="SUPFAM" id="SSF55060">
    <property type="entry name" value="GHMP Kinase, C-terminal domain"/>
    <property type="match status" value="1"/>
</dbReference>
<dbReference type="SUPFAM" id="SSF54211">
    <property type="entry name" value="Ribosomal protein S5 domain 2-like"/>
    <property type="match status" value="1"/>
</dbReference>
<dbReference type="RefSeq" id="WP_147579942.1">
    <property type="nucleotide sequence ID" value="NZ_JAOQJR010000003.1"/>
</dbReference>
<evidence type="ECO:0000256" key="1">
    <source>
        <dbReference type="ARBA" id="ARBA00006566"/>
    </source>
</evidence>
<dbReference type="PRINTS" id="PR00473">
    <property type="entry name" value="GALCTOKINASE"/>
</dbReference>
<keyword evidence="3" id="KW-0418">Kinase</keyword>
<dbReference type="InterPro" id="IPR000705">
    <property type="entry name" value="Galactokinase"/>
</dbReference>
<dbReference type="InterPro" id="IPR006206">
    <property type="entry name" value="Mevalonate/galactokinase"/>
</dbReference>
<evidence type="ECO:0000313" key="7">
    <source>
        <dbReference type="EMBL" id="MCU6737948.1"/>
    </source>
</evidence>
<dbReference type="InterPro" id="IPR020568">
    <property type="entry name" value="Ribosomal_Su5_D2-typ_SF"/>
</dbReference>
<organism evidence="7 8">
    <name type="scientific">[Clostridium] ammoniilyticum</name>
    <dbReference type="NCBI Taxonomy" id="2981784"/>
    <lineage>
        <taxon>Bacteria</taxon>
        <taxon>Bacillati</taxon>
        <taxon>Bacillota</taxon>
        <taxon>Erysipelotrichia</taxon>
        <taxon>Erysipelotrichales</taxon>
        <taxon>Coprobacillaceae</taxon>
        <taxon>Faecalibacillus</taxon>
    </lineage>
</organism>
<keyword evidence="2" id="KW-0547">Nucleotide-binding</keyword>
<dbReference type="Proteomes" id="UP001208364">
    <property type="component" value="Unassembled WGS sequence"/>
</dbReference>
<keyword evidence="3" id="KW-0808">Transferase</keyword>
<comment type="caution">
    <text evidence="7">The sequence shown here is derived from an EMBL/GenBank/DDBJ whole genome shotgun (WGS) entry which is preliminary data.</text>
</comment>
<dbReference type="InterPro" id="IPR006204">
    <property type="entry name" value="GHMP_kinase_N_dom"/>
</dbReference>
<accession>A0ABT2SSZ0</accession>
<reference evidence="7 8" key="1">
    <citation type="journal article" date="2021" name="ISME Commun">
        <title>Automated analysis of genomic sequences facilitates high-throughput and comprehensive description of bacteria.</title>
        <authorList>
            <person name="Hitch T.C.A."/>
        </authorList>
    </citation>
    <scope>NUCLEOTIDE SEQUENCE [LARGE SCALE GENOMIC DNA]</scope>
    <source>
        <strain evidence="7 8">H4_15</strain>
    </source>
</reference>
<sequence>MKRASQIINDIQNNKADSLFLDIYQDESMIEFQKKRYVDAIEQYINLYKDEEVEIFSVPGRSEVCGNHTDHQHGQVLATAINLDIITVVSKDEEKVLLKDKYTSNPVYINDLDMKEEEKDTSEGLIRGILYRFKELGYKIGGFKGFSTSNVLAGSGLSSSAAYEGMIGVILSGLYNDMKVDSVEIAKIGQYAENVYFGKPCGLMDQCACAVGGLIHIDFKDNSNPVVEKIDNDFSQYGYSLCIVDVHASHADLTPDYAAIPSEMKEVAAYFGKKFLREVSEEGFIKEISNIRHSIGDRAVARALHYFEEDKRVEKITKALKDNDFETFKACIKSSGDSSFKYLQNIYSNNDINNQAVTIALGLSELFLEGHGVSRVHGGGFAGTIQAFVENNYVQEYKKKIEEAFGKHSCHVLKIRKYGAMKVEVGE</sequence>
<proteinExistence type="inferred from homology"/>
<dbReference type="PANTHER" id="PTHR10457">
    <property type="entry name" value="MEVALONATE KINASE/GALACTOKINASE"/>
    <property type="match status" value="1"/>
</dbReference>
<keyword evidence="8" id="KW-1185">Reference proteome</keyword>
<dbReference type="Gene3D" id="3.30.230.10">
    <property type="match status" value="1"/>
</dbReference>
<dbReference type="PANTHER" id="PTHR10457:SF7">
    <property type="entry name" value="GALACTOKINASE-RELATED"/>
    <property type="match status" value="1"/>
</dbReference>
<dbReference type="Pfam" id="PF10509">
    <property type="entry name" value="GalKase_gal_bdg"/>
    <property type="match status" value="1"/>
</dbReference>
<evidence type="ECO:0000259" key="5">
    <source>
        <dbReference type="Pfam" id="PF00288"/>
    </source>
</evidence>
<comment type="similarity">
    <text evidence="1">Belongs to the GHMP kinase family. GalK subfamily.</text>
</comment>